<reference evidence="2" key="1">
    <citation type="journal article" date="2014" name="Int. J. Syst. Evol. Microbiol.">
        <title>Complete genome sequence of Corynebacterium casei LMG S-19264T (=DSM 44701T), isolated from a smear-ripened cheese.</title>
        <authorList>
            <consortium name="US DOE Joint Genome Institute (JGI-PGF)"/>
            <person name="Walter F."/>
            <person name="Albersmeier A."/>
            <person name="Kalinowski J."/>
            <person name="Ruckert C."/>
        </authorList>
    </citation>
    <scope>NUCLEOTIDE SEQUENCE</scope>
    <source>
        <strain evidence="2">CGMCC 4.5737</strain>
    </source>
</reference>
<organism evidence="2 3">
    <name type="scientific">Longimycelium tulufanense</name>
    <dbReference type="NCBI Taxonomy" id="907463"/>
    <lineage>
        <taxon>Bacteria</taxon>
        <taxon>Bacillati</taxon>
        <taxon>Actinomycetota</taxon>
        <taxon>Actinomycetes</taxon>
        <taxon>Pseudonocardiales</taxon>
        <taxon>Pseudonocardiaceae</taxon>
        <taxon>Longimycelium</taxon>
    </lineage>
</organism>
<dbReference type="SUPFAM" id="SSF51556">
    <property type="entry name" value="Metallo-dependent hydrolases"/>
    <property type="match status" value="1"/>
</dbReference>
<keyword evidence="3" id="KW-1185">Reference proteome</keyword>
<dbReference type="PANTHER" id="PTHR43135:SF3">
    <property type="entry name" value="ALPHA-D-RIBOSE 1-METHYLPHOSPHONATE 5-TRIPHOSPHATE DIPHOSPHATASE"/>
    <property type="match status" value="1"/>
</dbReference>
<dbReference type="EMBL" id="BMMK01000029">
    <property type="protein sequence ID" value="GGM72961.1"/>
    <property type="molecule type" value="Genomic_DNA"/>
</dbReference>
<evidence type="ECO:0000313" key="2">
    <source>
        <dbReference type="EMBL" id="GGM72961.1"/>
    </source>
</evidence>
<name>A0A8J3FYL1_9PSEU</name>
<dbReference type="GO" id="GO:0016810">
    <property type="term" value="F:hydrolase activity, acting on carbon-nitrogen (but not peptide) bonds"/>
    <property type="evidence" value="ECO:0007669"/>
    <property type="project" value="InterPro"/>
</dbReference>
<dbReference type="RefSeq" id="WP_229686702.1">
    <property type="nucleotide sequence ID" value="NZ_BMMK01000029.1"/>
</dbReference>
<dbReference type="InterPro" id="IPR006680">
    <property type="entry name" value="Amidohydro-rel"/>
</dbReference>
<dbReference type="CDD" id="cd01299">
    <property type="entry name" value="Met_dep_hydrolase_A"/>
    <property type="match status" value="1"/>
</dbReference>
<sequence>MNSERSGVRAARMFDGEVLHEGPVLLVLEAGRIRDVDLTGAPPPRGVELVEFADSTLLPGLVDAHSHLAWDPDQPAEKIATEDEASLLARTRRHAEKALRAGVTTVRDLGDRAFVSLKARNEYRAGQAIGPELLVAGPPITRTGGHCWYLGGEADARDEVVAAVVERARLGVDLVKVMATGGFTSKNSNPFQPAYSLEQLTALVRAAHEHKLRVTAHAHATAGIATAIEAGVDGVEHCTFVSENGVALDPELVETMAAKGIWVGTTIGRERPGRPPEAARLIKQLLPNALELRRRGVPLVLCTDAGINETRPHDVLPSDLVYAAHRGFTNQDVLTIATSDAAASCNVGDRKGRIAPGYDADLIAVPGNPLHRIENLLDVQAVFRGGHRVR</sequence>
<accession>A0A8J3FYL1</accession>
<dbReference type="AlphaFoldDB" id="A0A8J3FYL1"/>
<reference evidence="2" key="2">
    <citation type="submission" date="2020-09" db="EMBL/GenBank/DDBJ databases">
        <authorList>
            <person name="Sun Q."/>
            <person name="Zhou Y."/>
        </authorList>
    </citation>
    <scope>NUCLEOTIDE SEQUENCE</scope>
    <source>
        <strain evidence="2">CGMCC 4.5737</strain>
    </source>
</reference>
<gene>
    <name evidence="2" type="ORF">GCM10012275_49480</name>
</gene>
<proteinExistence type="predicted"/>
<dbReference type="Gene3D" id="2.30.40.10">
    <property type="entry name" value="Urease, subunit C, domain 1"/>
    <property type="match status" value="1"/>
</dbReference>
<evidence type="ECO:0000313" key="3">
    <source>
        <dbReference type="Proteomes" id="UP000637578"/>
    </source>
</evidence>
<comment type="caution">
    <text evidence="2">The sequence shown here is derived from an EMBL/GenBank/DDBJ whole genome shotgun (WGS) entry which is preliminary data.</text>
</comment>
<dbReference type="Pfam" id="PF01979">
    <property type="entry name" value="Amidohydro_1"/>
    <property type="match status" value="1"/>
</dbReference>
<dbReference type="PANTHER" id="PTHR43135">
    <property type="entry name" value="ALPHA-D-RIBOSE 1-METHYLPHOSPHONATE 5-TRIPHOSPHATE DIPHOSPHATASE"/>
    <property type="match status" value="1"/>
</dbReference>
<dbReference type="InterPro" id="IPR051781">
    <property type="entry name" value="Metallo-dep_Hydrolase"/>
</dbReference>
<dbReference type="SUPFAM" id="SSF51338">
    <property type="entry name" value="Composite domain of metallo-dependent hydrolases"/>
    <property type="match status" value="2"/>
</dbReference>
<dbReference type="InterPro" id="IPR032466">
    <property type="entry name" value="Metal_Hydrolase"/>
</dbReference>
<evidence type="ECO:0000259" key="1">
    <source>
        <dbReference type="Pfam" id="PF01979"/>
    </source>
</evidence>
<protein>
    <recommendedName>
        <fullName evidence="1">Amidohydrolase-related domain-containing protein</fullName>
    </recommendedName>
</protein>
<feature type="domain" description="Amidohydrolase-related" evidence="1">
    <location>
        <begin position="56"/>
        <end position="389"/>
    </location>
</feature>
<dbReference type="InterPro" id="IPR057744">
    <property type="entry name" value="OTAase-like"/>
</dbReference>
<dbReference type="Proteomes" id="UP000637578">
    <property type="component" value="Unassembled WGS sequence"/>
</dbReference>
<dbReference type="InterPro" id="IPR011059">
    <property type="entry name" value="Metal-dep_hydrolase_composite"/>
</dbReference>
<dbReference type="Gene3D" id="3.20.20.140">
    <property type="entry name" value="Metal-dependent hydrolases"/>
    <property type="match status" value="1"/>
</dbReference>